<accession>A0A378NWN7</accession>
<keyword evidence="1" id="KW-0472">Membrane</keyword>
<gene>
    <name evidence="2" type="ORF">NCTC10571_02561</name>
</gene>
<name>A0A378NWN7_9FIRM</name>
<feature type="transmembrane region" description="Helical" evidence="1">
    <location>
        <begin position="14"/>
        <end position="37"/>
    </location>
</feature>
<evidence type="ECO:0000313" key="2">
    <source>
        <dbReference type="EMBL" id="STY72367.1"/>
    </source>
</evidence>
<dbReference type="InterPro" id="IPR027981">
    <property type="entry name" value="DUF4446"/>
</dbReference>
<dbReference type="STRING" id="1122216.GCA_000423385_00111"/>
<keyword evidence="1" id="KW-0812">Transmembrane</keyword>
<reference evidence="2 3" key="1">
    <citation type="submission" date="2018-06" db="EMBL/GenBank/DDBJ databases">
        <authorList>
            <consortium name="Pathogen Informatics"/>
            <person name="Doyle S."/>
        </authorList>
    </citation>
    <scope>NUCLEOTIDE SEQUENCE [LARGE SCALE GENOMIC DNA]</scope>
    <source>
        <strain evidence="2 3">NCTC10571</strain>
    </source>
</reference>
<dbReference type="Pfam" id="PF14584">
    <property type="entry name" value="DUF4446"/>
    <property type="match status" value="1"/>
</dbReference>
<protein>
    <recommendedName>
        <fullName evidence="4">DUF4446 domain-containing protein</fullName>
    </recommendedName>
</protein>
<evidence type="ECO:0008006" key="4">
    <source>
        <dbReference type="Google" id="ProtNLM"/>
    </source>
</evidence>
<dbReference type="RefSeq" id="WP_015561947.1">
    <property type="nucleotide sequence ID" value="NZ_UGPP01000001.1"/>
</dbReference>
<dbReference type="Proteomes" id="UP000255234">
    <property type="component" value="Unassembled WGS sequence"/>
</dbReference>
<evidence type="ECO:0000313" key="3">
    <source>
        <dbReference type="Proteomes" id="UP000255234"/>
    </source>
</evidence>
<sequence length="167" mass="18527">MDFSMLNQIFQDNLAIILTVIVVLLVLLIILSIVMLVKLSKAKKRYNSLVNGATGESLEDIIADNIAQMNELVVKNNKIDADYAEMKSLFTKSIQKVAVHRFCAFADMGGDLSYAVALLDNQNNGVIFSSIFGRQDSCTYVKPIENGVSKYPLTQEENKVLLEAMSK</sequence>
<proteinExistence type="predicted"/>
<dbReference type="AlphaFoldDB" id="A0A378NWN7"/>
<organism evidence="2 3">
    <name type="scientific">Megamonas hypermegale</name>
    <dbReference type="NCBI Taxonomy" id="158847"/>
    <lineage>
        <taxon>Bacteria</taxon>
        <taxon>Bacillati</taxon>
        <taxon>Bacillota</taxon>
        <taxon>Negativicutes</taxon>
        <taxon>Selenomonadales</taxon>
        <taxon>Selenomonadaceae</taxon>
        <taxon>Megamonas</taxon>
    </lineage>
</organism>
<evidence type="ECO:0000256" key="1">
    <source>
        <dbReference type="SAM" id="Phobius"/>
    </source>
</evidence>
<dbReference type="EMBL" id="UGPP01000001">
    <property type="protein sequence ID" value="STY72367.1"/>
    <property type="molecule type" value="Genomic_DNA"/>
</dbReference>
<keyword evidence="1" id="KW-1133">Transmembrane helix</keyword>